<sequence>MKRNNICIIGITHGEESEQGLARNPEIMAFCIPKMNSQKEKFLENTIYSCNNNKNNDNNKIPRNKLNEGGKRPVLKNYRILNREIEEDTNKWKHISFGIRRINIIKMSILPTAIYRFNSTPAKIPSAYFTDLDQIFQKFIWNRKGA</sequence>
<proteinExistence type="predicted"/>
<accession>A0A7J8AMR7</accession>
<dbReference type="AlphaFoldDB" id="A0A7J8AMR7"/>
<gene>
    <name evidence="1" type="ORF">mMyoMyo1_008031</name>
</gene>
<dbReference type="EMBL" id="JABWUV010000001">
    <property type="protein sequence ID" value="KAF6387539.1"/>
    <property type="molecule type" value="Genomic_DNA"/>
</dbReference>
<reference evidence="1 2" key="1">
    <citation type="journal article" date="2020" name="Nature">
        <title>Six reference-quality genomes reveal evolution of bat adaptations.</title>
        <authorList>
            <person name="Jebb D."/>
            <person name="Huang Z."/>
            <person name="Pippel M."/>
            <person name="Hughes G.M."/>
            <person name="Lavrichenko K."/>
            <person name="Devanna P."/>
            <person name="Winkler S."/>
            <person name="Jermiin L.S."/>
            <person name="Skirmuntt E.C."/>
            <person name="Katzourakis A."/>
            <person name="Burkitt-Gray L."/>
            <person name="Ray D.A."/>
            <person name="Sullivan K.A.M."/>
            <person name="Roscito J.G."/>
            <person name="Kirilenko B.M."/>
            <person name="Davalos L.M."/>
            <person name="Corthals A.P."/>
            <person name="Power M.L."/>
            <person name="Jones G."/>
            <person name="Ransome R.D."/>
            <person name="Dechmann D.K.N."/>
            <person name="Locatelli A.G."/>
            <person name="Puechmaille S.J."/>
            <person name="Fedrigo O."/>
            <person name="Jarvis E.D."/>
            <person name="Hiller M."/>
            <person name="Vernes S.C."/>
            <person name="Myers E.W."/>
            <person name="Teeling E.C."/>
        </authorList>
    </citation>
    <scope>NUCLEOTIDE SEQUENCE [LARGE SCALE GENOMIC DNA]</scope>
    <source>
        <strain evidence="1">MMyoMyo1</strain>
        <tissue evidence="1">Flight muscle</tissue>
    </source>
</reference>
<name>A0A7J8AMR7_MYOMY</name>
<comment type="caution">
    <text evidence="1">The sequence shown here is derived from an EMBL/GenBank/DDBJ whole genome shotgun (WGS) entry which is preliminary data.</text>
</comment>
<organism evidence="1 2">
    <name type="scientific">Myotis myotis</name>
    <name type="common">Greater mouse-eared bat</name>
    <name type="synonym">Vespertilio myotis</name>
    <dbReference type="NCBI Taxonomy" id="51298"/>
    <lineage>
        <taxon>Eukaryota</taxon>
        <taxon>Metazoa</taxon>
        <taxon>Chordata</taxon>
        <taxon>Craniata</taxon>
        <taxon>Vertebrata</taxon>
        <taxon>Euteleostomi</taxon>
        <taxon>Mammalia</taxon>
        <taxon>Eutheria</taxon>
        <taxon>Laurasiatheria</taxon>
        <taxon>Chiroptera</taxon>
        <taxon>Yangochiroptera</taxon>
        <taxon>Vespertilionidae</taxon>
        <taxon>Myotis</taxon>
    </lineage>
</organism>
<protein>
    <submittedName>
        <fullName evidence="1">Uncharacterized protein</fullName>
    </submittedName>
</protein>
<keyword evidence="2" id="KW-1185">Reference proteome</keyword>
<evidence type="ECO:0000313" key="1">
    <source>
        <dbReference type="EMBL" id="KAF6387539.1"/>
    </source>
</evidence>
<evidence type="ECO:0000313" key="2">
    <source>
        <dbReference type="Proteomes" id="UP000527355"/>
    </source>
</evidence>
<dbReference type="Proteomes" id="UP000527355">
    <property type="component" value="Unassembled WGS sequence"/>
</dbReference>